<feature type="transmembrane region" description="Helical" evidence="1">
    <location>
        <begin position="63"/>
        <end position="87"/>
    </location>
</feature>
<keyword evidence="1" id="KW-0812">Transmembrane</keyword>
<sequence length="93" mass="10594">MLRQIIAPVARTALKTNRSAAWQMTRMYHDVEHRQPTMDDLPVPQGSWEAQYKANQAKYNVHLLLGIAFFSVTLITAKATGLIYLNWAPPKLD</sequence>
<evidence type="ECO:0000313" key="4">
    <source>
        <dbReference type="Proteomes" id="UP001307889"/>
    </source>
</evidence>
<gene>
    <name evidence="3" type="ORF">NTJ_06582</name>
</gene>
<feature type="domain" description="Deltamethrin resistance protein prag01" evidence="2">
    <location>
        <begin position="39"/>
        <end position="90"/>
    </location>
</feature>
<keyword evidence="1" id="KW-1133">Transmembrane helix</keyword>
<proteinExistence type="predicted"/>
<organism evidence="3 4">
    <name type="scientific">Nesidiocoris tenuis</name>
    <dbReference type="NCBI Taxonomy" id="355587"/>
    <lineage>
        <taxon>Eukaryota</taxon>
        <taxon>Metazoa</taxon>
        <taxon>Ecdysozoa</taxon>
        <taxon>Arthropoda</taxon>
        <taxon>Hexapoda</taxon>
        <taxon>Insecta</taxon>
        <taxon>Pterygota</taxon>
        <taxon>Neoptera</taxon>
        <taxon>Paraneoptera</taxon>
        <taxon>Hemiptera</taxon>
        <taxon>Heteroptera</taxon>
        <taxon>Panheteroptera</taxon>
        <taxon>Cimicomorpha</taxon>
        <taxon>Miridae</taxon>
        <taxon>Dicyphina</taxon>
        <taxon>Nesidiocoris</taxon>
    </lineage>
</organism>
<dbReference type="Pfam" id="PF16020">
    <property type="entry name" value="Deltameth_res"/>
    <property type="match status" value="1"/>
</dbReference>
<evidence type="ECO:0000256" key="1">
    <source>
        <dbReference type="SAM" id="Phobius"/>
    </source>
</evidence>
<reference evidence="3 4" key="1">
    <citation type="submission" date="2023-09" db="EMBL/GenBank/DDBJ databases">
        <title>Nesidiocoris tenuis whole genome shotgun sequence.</title>
        <authorList>
            <person name="Shibata T."/>
            <person name="Shimoda M."/>
            <person name="Kobayashi T."/>
            <person name="Uehara T."/>
        </authorList>
    </citation>
    <scope>NUCLEOTIDE SEQUENCE [LARGE SCALE GENOMIC DNA]</scope>
    <source>
        <strain evidence="3 4">Japan</strain>
    </source>
</reference>
<dbReference type="PANTHER" id="PTHR22133">
    <property type="entry name" value="AT01821P-RELATED"/>
    <property type="match status" value="1"/>
</dbReference>
<keyword evidence="1" id="KW-0472">Membrane</keyword>
<dbReference type="PANTHER" id="PTHR22133:SF2">
    <property type="entry name" value="AT01821P-RELATED"/>
    <property type="match status" value="1"/>
</dbReference>
<dbReference type="EMBL" id="AP028912">
    <property type="protein sequence ID" value="BES93773.1"/>
    <property type="molecule type" value="Genomic_DNA"/>
</dbReference>
<name>A0ABN7AP81_9HEMI</name>
<evidence type="ECO:0000259" key="2">
    <source>
        <dbReference type="Pfam" id="PF16020"/>
    </source>
</evidence>
<dbReference type="InterPro" id="IPR031973">
    <property type="entry name" value="Deltameth_res_prag01"/>
</dbReference>
<dbReference type="Proteomes" id="UP001307889">
    <property type="component" value="Chromosome 4"/>
</dbReference>
<protein>
    <recommendedName>
        <fullName evidence="2">Deltamethrin resistance protein prag01 domain-containing protein</fullName>
    </recommendedName>
</protein>
<accession>A0ABN7AP81</accession>
<evidence type="ECO:0000313" key="3">
    <source>
        <dbReference type="EMBL" id="BES93773.1"/>
    </source>
</evidence>
<keyword evidence="4" id="KW-1185">Reference proteome</keyword>